<keyword evidence="2" id="KW-1185">Reference proteome</keyword>
<dbReference type="AlphaFoldDB" id="A0A9N9BNC4"/>
<proteinExistence type="predicted"/>
<sequence>MPAKQKFLSSSDDMVNSVEIGEVIEVIGLVGRHFPGFGGIAVDYGTIAVNNIKDVAKANPFNRELFFPDLPDYIVHLRKANLSSWAFTQRLVDVLFDDIAPRFVYRKIKLFLLLSLVALSERKQSKKRGISQSIHTMIVCDGYNSIVPRMMRRMSELKRHEEWIHGLGQKKQPLFIIQDKRSNKETFIESTILAGSRDGILLVDLDSLMMSKSSKLSLQNQHHTISIDPNTCCWGWSVTKPFVGNGGIDRQGPIEGIYSICNDPIRPVIDTFDLVVHLKEVIESEACNLLLDHLLDEAMSGIQNNRSPNYGLSFDGLKKYISVASGIEVKLSTECKDLLRKYFLITRKLKGASQGFASSTALLEQVVIPKQLNALPKYKLLYMKLCLRSVGSIDDALVSILMVEETLVSKYGSSASILGFVSLPDDGENLHKLYADQNYVDTNSLCDFNTTRKRSTDNDESEFISYLQHVSKIDEEEMVKMYQHLMRVLRSFYNENGVNDSISDCGSCSELDESEDEM</sequence>
<dbReference type="InterPro" id="IPR027417">
    <property type="entry name" value="P-loop_NTPase"/>
</dbReference>
<evidence type="ECO:0000313" key="2">
    <source>
        <dbReference type="Proteomes" id="UP000789342"/>
    </source>
</evidence>
<dbReference type="Proteomes" id="UP000789342">
    <property type="component" value="Unassembled WGS sequence"/>
</dbReference>
<dbReference type="EMBL" id="CAJVPV010004281">
    <property type="protein sequence ID" value="CAG8570064.1"/>
    <property type="molecule type" value="Genomic_DNA"/>
</dbReference>
<dbReference type="OrthoDB" id="2015372at2759"/>
<reference evidence="1" key="1">
    <citation type="submission" date="2021-06" db="EMBL/GenBank/DDBJ databases">
        <authorList>
            <person name="Kallberg Y."/>
            <person name="Tangrot J."/>
            <person name="Rosling A."/>
        </authorList>
    </citation>
    <scope>NUCLEOTIDE SEQUENCE</scope>
    <source>
        <strain evidence="1">CL551</strain>
    </source>
</reference>
<organism evidence="1 2">
    <name type="scientific">Acaulospora morrowiae</name>
    <dbReference type="NCBI Taxonomy" id="94023"/>
    <lineage>
        <taxon>Eukaryota</taxon>
        <taxon>Fungi</taxon>
        <taxon>Fungi incertae sedis</taxon>
        <taxon>Mucoromycota</taxon>
        <taxon>Glomeromycotina</taxon>
        <taxon>Glomeromycetes</taxon>
        <taxon>Diversisporales</taxon>
        <taxon>Acaulosporaceae</taxon>
        <taxon>Acaulospora</taxon>
    </lineage>
</organism>
<name>A0A9N9BNC4_9GLOM</name>
<gene>
    <name evidence="1" type="ORF">AMORRO_LOCUS6423</name>
</gene>
<evidence type="ECO:0000313" key="1">
    <source>
        <dbReference type="EMBL" id="CAG8570064.1"/>
    </source>
</evidence>
<dbReference type="Gene3D" id="3.40.50.300">
    <property type="entry name" value="P-loop containing nucleotide triphosphate hydrolases"/>
    <property type="match status" value="1"/>
</dbReference>
<protein>
    <submittedName>
        <fullName evidence="1">5875_t:CDS:1</fullName>
    </submittedName>
</protein>
<comment type="caution">
    <text evidence="1">The sequence shown here is derived from an EMBL/GenBank/DDBJ whole genome shotgun (WGS) entry which is preliminary data.</text>
</comment>
<accession>A0A9N9BNC4</accession>